<feature type="signal peptide" evidence="1">
    <location>
        <begin position="1"/>
        <end position="21"/>
    </location>
</feature>
<sequence length="171" mass="18787">MKKITLALIILALVIPFVSFAHRSGCHRWHSCPSDSGSYTCGDAGYPCQYPTYPASGGVVYPPSGYYKDCYDCVLKSVPINAYASTSGIGFFCNTGYIKTTSTTCTKLPVPVTCKTGYKKINNTCVEIIIPANSSISSTDLGWSCNKGYKRVNNTCEKMSKWESFLAWKLY</sequence>
<proteinExistence type="predicted"/>
<evidence type="ECO:0000313" key="3">
    <source>
        <dbReference type="Proteomes" id="UP000177199"/>
    </source>
</evidence>
<evidence type="ECO:0000313" key="2">
    <source>
        <dbReference type="EMBL" id="OGK31099.1"/>
    </source>
</evidence>
<dbReference type="Gene3D" id="2.10.25.10">
    <property type="entry name" value="Laminin"/>
    <property type="match status" value="1"/>
</dbReference>
<accession>A0A1F7HIR1</accession>
<feature type="chain" id="PRO_5009529271" description="Sushi domain-containing protein" evidence="1">
    <location>
        <begin position="22"/>
        <end position="171"/>
    </location>
</feature>
<dbReference type="AlphaFoldDB" id="A0A1F7HIR1"/>
<keyword evidence="1" id="KW-0732">Signal</keyword>
<protein>
    <recommendedName>
        <fullName evidence="4">Sushi domain-containing protein</fullName>
    </recommendedName>
</protein>
<organism evidence="2 3">
    <name type="scientific">Candidatus Roizmanbacteria bacterium RIFCSPHIGHO2_12_FULL_33_9</name>
    <dbReference type="NCBI Taxonomy" id="1802045"/>
    <lineage>
        <taxon>Bacteria</taxon>
        <taxon>Candidatus Roizmaniibacteriota</taxon>
    </lineage>
</organism>
<gene>
    <name evidence="2" type="ORF">A3F29_03875</name>
</gene>
<dbReference type="Proteomes" id="UP000177199">
    <property type="component" value="Unassembled WGS sequence"/>
</dbReference>
<evidence type="ECO:0000256" key="1">
    <source>
        <dbReference type="SAM" id="SignalP"/>
    </source>
</evidence>
<comment type="caution">
    <text evidence="2">The sequence shown here is derived from an EMBL/GenBank/DDBJ whole genome shotgun (WGS) entry which is preliminary data.</text>
</comment>
<name>A0A1F7HIR1_9BACT</name>
<reference evidence="2 3" key="1">
    <citation type="journal article" date="2016" name="Nat. Commun.">
        <title>Thousands of microbial genomes shed light on interconnected biogeochemical processes in an aquifer system.</title>
        <authorList>
            <person name="Anantharaman K."/>
            <person name="Brown C.T."/>
            <person name="Hug L.A."/>
            <person name="Sharon I."/>
            <person name="Castelle C.J."/>
            <person name="Probst A.J."/>
            <person name="Thomas B.C."/>
            <person name="Singh A."/>
            <person name="Wilkins M.J."/>
            <person name="Karaoz U."/>
            <person name="Brodie E.L."/>
            <person name="Williams K.H."/>
            <person name="Hubbard S.S."/>
            <person name="Banfield J.F."/>
        </authorList>
    </citation>
    <scope>NUCLEOTIDE SEQUENCE [LARGE SCALE GENOMIC DNA]</scope>
</reference>
<evidence type="ECO:0008006" key="4">
    <source>
        <dbReference type="Google" id="ProtNLM"/>
    </source>
</evidence>
<dbReference type="EMBL" id="MFZV01000024">
    <property type="protein sequence ID" value="OGK31099.1"/>
    <property type="molecule type" value="Genomic_DNA"/>
</dbReference>